<dbReference type="PANTHER" id="PTHR38032:SF1">
    <property type="entry name" value="RNA-BINDING PROTEIN KHPB N-TERMINAL DOMAIN-CONTAINING PROTEIN"/>
    <property type="match status" value="1"/>
</dbReference>
<dbReference type="InterPro" id="IPR005646">
    <property type="entry name" value="FapA"/>
</dbReference>
<dbReference type="RefSeq" id="WP_188533590.1">
    <property type="nucleotide sequence ID" value="NZ_BMGR01000023.1"/>
</dbReference>
<comment type="caution">
    <text evidence="2">The sequence shown here is derived from an EMBL/GenBank/DDBJ whole genome shotgun (WGS) entry which is preliminary data.</text>
</comment>
<organism evidence="2 3">
    <name type="scientific">Paenibacillus abyssi</name>
    <dbReference type="NCBI Taxonomy" id="1340531"/>
    <lineage>
        <taxon>Bacteria</taxon>
        <taxon>Bacillati</taxon>
        <taxon>Bacillota</taxon>
        <taxon>Bacilli</taxon>
        <taxon>Bacillales</taxon>
        <taxon>Paenibacillaceae</taxon>
        <taxon>Paenibacillus</taxon>
    </lineage>
</organism>
<evidence type="ECO:0000259" key="1">
    <source>
        <dbReference type="Pfam" id="PF20250"/>
    </source>
</evidence>
<feature type="domain" description="Flagellar Assembly Protein A N-terminal region" evidence="1">
    <location>
        <begin position="107"/>
        <end position="298"/>
    </location>
</feature>
<protein>
    <recommendedName>
        <fullName evidence="1">Flagellar Assembly Protein A N-terminal region domain-containing protein</fullName>
    </recommendedName>
</protein>
<keyword evidence="3" id="KW-1185">Reference proteome</keyword>
<dbReference type="InterPro" id="IPR046865">
    <property type="entry name" value="FapA_b_solenoid"/>
</dbReference>
<proteinExistence type="predicted"/>
<name>A0A917G6T0_9BACL</name>
<dbReference type="AlphaFoldDB" id="A0A917G6T0"/>
<reference evidence="2" key="2">
    <citation type="submission" date="2020-09" db="EMBL/GenBank/DDBJ databases">
        <authorList>
            <person name="Sun Q."/>
            <person name="Zhou Y."/>
        </authorList>
    </citation>
    <scope>NUCLEOTIDE SEQUENCE</scope>
    <source>
        <strain evidence="2">CGMCC 1.12987</strain>
    </source>
</reference>
<dbReference type="Pfam" id="PF20250">
    <property type="entry name" value="FapA_N"/>
    <property type="match status" value="1"/>
</dbReference>
<evidence type="ECO:0000313" key="2">
    <source>
        <dbReference type="EMBL" id="GGG25641.1"/>
    </source>
</evidence>
<dbReference type="EMBL" id="BMGR01000023">
    <property type="protein sequence ID" value="GGG25641.1"/>
    <property type="molecule type" value="Genomic_DNA"/>
</dbReference>
<dbReference type="Pfam" id="PF03961">
    <property type="entry name" value="FapA"/>
    <property type="match status" value="1"/>
</dbReference>
<gene>
    <name evidence="2" type="ORF">GCM10010916_47610</name>
</gene>
<dbReference type="InterPro" id="IPR046866">
    <property type="entry name" value="FapA_N"/>
</dbReference>
<dbReference type="Proteomes" id="UP000644756">
    <property type="component" value="Unassembled WGS sequence"/>
</dbReference>
<dbReference type="PANTHER" id="PTHR38032">
    <property type="entry name" value="POLYMERASE-RELATED"/>
    <property type="match status" value="1"/>
</dbReference>
<sequence>MEQITEYELTLLIKQLNLDELETDPAEEQINVTIDSNIDGASLKQNGWIQVADHTIVVQDPNDGGKPPVISSLAPVKLKINDIEILTEAAVTSTDRIEWEIVEKNLFEISVSEDKLFAYFQLISKERYAWRLIDVEPVPMIIIMAEEDRDIVLQTLHLSDVVMKLEQKLIRSNLDIPSIQQELMNPTYKSVLVAEGKPAAPGQDAQLDIYFSEQVESHFSELGGSVDFRNHLHIPSVKSGDLIAKKTPMVDGIPGYDVFGNVIIPAPPKDIIIVTKSNVEMTPDGEIFARKEGRPRLTGGKIKTLDISTSYIVSGDVDIETGNIVFSGDVTVYGNVTDNMIVESLGNVYVIGGVYNSTITATGSIHVKGNVIGSKLYSGYFGVMFNRLYHTSKHLSEKIEKLLAASKMLGEALESQKQTIRYGQIVLILMENKFKDISVTIRDLLYVITNIQHLKKEANQKLKEMCEIFFQPVTLLEMATYSFVQSFLVLLKDTHQEIASMQEENVHISINQCQNSELKSNGDILIHREGVLLSDLFSTGNIIFKHESSVCRGSQLDAEGSISAKIVGGQTGVNTILRARKQVAVKQMYTGKVCVGKYYTDIMEYVENKTFEIDNLRQHG</sequence>
<evidence type="ECO:0000313" key="3">
    <source>
        <dbReference type="Proteomes" id="UP000644756"/>
    </source>
</evidence>
<reference evidence="2" key="1">
    <citation type="journal article" date="2014" name="Int. J. Syst. Evol. Microbiol.">
        <title>Complete genome sequence of Corynebacterium casei LMG S-19264T (=DSM 44701T), isolated from a smear-ripened cheese.</title>
        <authorList>
            <consortium name="US DOE Joint Genome Institute (JGI-PGF)"/>
            <person name="Walter F."/>
            <person name="Albersmeier A."/>
            <person name="Kalinowski J."/>
            <person name="Ruckert C."/>
        </authorList>
    </citation>
    <scope>NUCLEOTIDE SEQUENCE</scope>
    <source>
        <strain evidence="2">CGMCC 1.12987</strain>
    </source>
</reference>
<accession>A0A917G6T0</accession>